<dbReference type="RefSeq" id="WP_085812985.1">
    <property type="nucleotide sequence ID" value="NZ_BDQG01000001.1"/>
</dbReference>
<keyword evidence="3" id="KW-1185">Reference proteome</keyword>
<name>A0ABQ0MHU9_9BACT</name>
<dbReference type="Pfam" id="PF13439">
    <property type="entry name" value="Glyco_transf_4"/>
    <property type="match status" value="1"/>
</dbReference>
<dbReference type="SUPFAM" id="SSF53756">
    <property type="entry name" value="UDP-Glycosyltransferase/glycogen phosphorylase"/>
    <property type="match status" value="1"/>
</dbReference>
<proteinExistence type="predicted"/>
<dbReference type="CDD" id="cd03825">
    <property type="entry name" value="GT4_WcaC-like"/>
    <property type="match status" value="1"/>
</dbReference>
<dbReference type="PANTHER" id="PTHR45947:SF3">
    <property type="entry name" value="SULFOQUINOVOSYL TRANSFERASE SQD2"/>
    <property type="match status" value="1"/>
</dbReference>
<evidence type="ECO:0000259" key="1">
    <source>
        <dbReference type="Pfam" id="PF13439"/>
    </source>
</evidence>
<feature type="domain" description="Glycosyltransferase subfamily 4-like N-terminal" evidence="1">
    <location>
        <begin position="13"/>
        <end position="216"/>
    </location>
</feature>
<protein>
    <submittedName>
        <fullName evidence="2">Glycosyltransferase</fullName>
    </submittedName>
</protein>
<reference evidence="2 3" key="1">
    <citation type="submission" date="2017-04" db="EMBL/GenBank/DDBJ databases">
        <authorList>
            <consortium name="Geobacter pelophilus Genome Sequencing"/>
            <person name="Aoyagi T."/>
            <person name="Koike H."/>
            <person name="Hori T."/>
        </authorList>
    </citation>
    <scope>NUCLEOTIDE SEQUENCE [LARGE SCALE GENOMIC DNA]</scope>
    <source>
        <strain evidence="2 3">Drf2</strain>
    </source>
</reference>
<sequence length="419" mass="46031">MKVLHLSTSDSGGGAFNAARRLHQGLQVQGAESRMLVQTATGGDPRVTAKLPRHGQQLAFLRYFLDALPALASRRGRGATFTPAFLPDSLAGDVGLAAPDLVHLHWVAGGFLRLETLARLKRPLVWTLHDSWPFTGGCHVPQECRRYMDSCGACPQLSSRHAFDLSRMVWNRKQKAWRQLSLALVAPSRWMARCAGDSSLFRERRIEVIPNGLDLESVHPVDKVEARRALGLPEDRQLLLFGAVRGLSDSNKGAQYLVPTLEKLARAGLGQKVELLVFGHDVPDQELDLGLPTRYLGYFQDQQDLNRLYSAADLFLAPSRQENLPCTVMEAMACGTPCVGFDVGGMPDLITHGVDGYLARPFSPESLAEGMVWLLSAVEGGAPLRKACRLKVETQFDIRLCAQRHLDFYRDIVAGGTAG</sequence>
<dbReference type="InterPro" id="IPR050194">
    <property type="entry name" value="Glycosyltransferase_grp1"/>
</dbReference>
<organism evidence="2 3">
    <name type="scientific">Geoanaerobacter pelophilus</name>
    <dbReference type="NCBI Taxonomy" id="60036"/>
    <lineage>
        <taxon>Bacteria</taxon>
        <taxon>Pseudomonadati</taxon>
        <taxon>Thermodesulfobacteriota</taxon>
        <taxon>Desulfuromonadia</taxon>
        <taxon>Geobacterales</taxon>
        <taxon>Geobacteraceae</taxon>
        <taxon>Geoanaerobacter</taxon>
    </lineage>
</organism>
<dbReference type="Proteomes" id="UP000194153">
    <property type="component" value="Unassembled WGS sequence"/>
</dbReference>
<dbReference type="InterPro" id="IPR028098">
    <property type="entry name" value="Glyco_trans_4-like_N"/>
</dbReference>
<dbReference type="PANTHER" id="PTHR45947">
    <property type="entry name" value="SULFOQUINOVOSYL TRANSFERASE SQD2"/>
    <property type="match status" value="1"/>
</dbReference>
<dbReference type="Gene3D" id="3.40.50.2000">
    <property type="entry name" value="Glycogen Phosphorylase B"/>
    <property type="match status" value="2"/>
</dbReference>
<evidence type="ECO:0000313" key="3">
    <source>
        <dbReference type="Proteomes" id="UP000194153"/>
    </source>
</evidence>
<gene>
    <name evidence="2" type="ORF">GPEL0_01r2106</name>
</gene>
<accession>A0ABQ0MHU9</accession>
<dbReference type="EMBL" id="BDQG01000001">
    <property type="protein sequence ID" value="GAW66650.1"/>
    <property type="molecule type" value="Genomic_DNA"/>
</dbReference>
<reference evidence="3" key="2">
    <citation type="submission" date="2017-05" db="EMBL/GenBank/DDBJ databases">
        <title>Draft genome sequence of Geobacter pelophilus, a iron(III)-reducing bacteria.</title>
        <authorList>
            <person name="Aoyagi T."/>
            <person name="Koike H."/>
            <person name="Morita T."/>
            <person name="Sato Y."/>
            <person name="Habe H."/>
            <person name="Hori T."/>
        </authorList>
    </citation>
    <scope>NUCLEOTIDE SEQUENCE [LARGE SCALE GENOMIC DNA]</scope>
    <source>
        <strain evidence="3">Drf2</strain>
    </source>
</reference>
<dbReference type="Pfam" id="PF13692">
    <property type="entry name" value="Glyco_trans_1_4"/>
    <property type="match status" value="1"/>
</dbReference>
<comment type="caution">
    <text evidence="2">The sequence shown here is derived from an EMBL/GenBank/DDBJ whole genome shotgun (WGS) entry which is preliminary data.</text>
</comment>
<evidence type="ECO:0000313" key="2">
    <source>
        <dbReference type="EMBL" id="GAW66650.1"/>
    </source>
</evidence>